<name>A0ABS0CVV8_9NOCA</name>
<evidence type="ECO:0000256" key="2">
    <source>
        <dbReference type="ARBA" id="ARBA00006411"/>
    </source>
</evidence>
<dbReference type="EMBL" id="JADLQX010000019">
    <property type="protein sequence ID" value="MBF6300630.1"/>
    <property type="molecule type" value="Genomic_DNA"/>
</dbReference>
<accession>A0ABS0CVV8</accession>
<evidence type="ECO:0000256" key="3">
    <source>
        <dbReference type="ARBA" id="ARBA00022490"/>
    </source>
</evidence>
<dbReference type="Pfam" id="PF14011">
    <property type="entry name" value="ESX-1_EspG"/>
    <property type="match status" value="1"/>
</dbReference>
<dbReference type="InterPro" id="IPR025734">
    <property type="entry name" value="EspG"/>
</dbReference>
<evidence type="ECO:0000256" key="5">
    <source>
        <dbReference type="SAM" id="MobiDB-lite"/>
    </source>
</evidence>
<dbReference type="Proteomes" id="UP000702209">
    <property type="component" value="Unassembled WGS sequence"/>
</dbReference>
<proteinExistence type="inferred from homology"/>
<comment type="similarity">
    <text evidence="2">Belongs to the EspG family.</text>
</comment>
<keyword evidence="7" id="KW-1185">Reference proteome</keyword>
<comment type="caution">
    <text evidence="6">The sequence shown here is derived from an EMBL/GenBank/DDBJ whole genome shotgun (WGS) entry which is preliminary data.</text>
</comment>
<evidence type="ECO:0000313" key="6">
    <source>
        <dbReference type="EMBL" id="MBF6300630.1"/>
    </source>
</evidence>
<sequence length="234" mass="26066">MDWTFTPDEFAHIWRETDLDRHPYPLRILETPRTEAEAEKLRITLAERLPHDRDPDLSACLRILAEPHTRIVAIGGAHRPGSELRLLAAAIYDRAVLAVQEPGASPDFGGRVRVSIGHSAKLGQRIAALLPKTPPGKEPPRVASGDAVRDQETVPARRSAAPRIRKLLLEPHTAEGHIRIEPRLDRPAPPPPIHYTWIDVHNDGRYLIKAGDEVRITPASSEQIAAQLQKRIPV</sequence>
<evidence type="ECO:0000313" key="7">
    <source>
        <dbReference type="Proteomes" id="UP000702209"/>
    </source>
</evidence>
<protein>
    <submittedName>
        <fullName evidence="6">ESX secretion-associated protein EspG</fullName>
    </submittedName>
</protein>
<feature type="region of interest" description="Disordered" evidence="5">
    <location>
        <begin position="130"/>
        <end position="162"/>
    </location>
</feature>
<keyword evidence="4" id="KW-0143">Chaperone</keyword>
<comment type="subcellular location">
    <subcellularLocation>
        <location evidence="1">Cytoplasm</location>
    </subcellularLocation>
</comment>
<gene>
    <name evidence="6" type="ORF">IU459_24240</name>
</gene>
<organism evidence="6 7">
    <name type="scientific">Nocardia amamiensis</name>
    <dbReference type="NCBI Taxonomy" id="404578"/>
    <lineage>
        <taxon>Bacteria</taxon>
        <taxon>Bacillati</taxon>
        <taxon>Actinomycetota</taxon>
        <taxon>Actinomycetes</taxon>
        <taxon>Mycobacteriales</taxon>
        <taxon>Nocardiaceae</taxon>
        <taxon>Nocardia</taxon>
    </lineage>
</organism>
<evidence type="ECO:0000256" key="1">
    <source>
        <dbReference type="ARBA" id="ARBA00004496"/>
    </source>
</evidence>
<keyword evidence="3" id="KW-0963">Cytoplasm</keyword>
<evidence type="ECO:0000256" key="4">
    <source>
        <dbReference type="ARBA" id="ARBA00023186"/>
    </source>
</evidence>
<reference evidence="6 7" key="1">
    <citation type="submission" date="2020-10" db="EMBL/GenBank/DDBJ databases">
        <title>Identification of Nocardia species via Next-generation sequencing and recognition of intraspecies genetic diversity.</title>
        <authorList>
            <person name="Li P."/>
            <person name="Li P."/>
            <person name="Lu B."/>
        </authorList>
    </citation>
    <scope>NUCLEOTIDE SEQUENCE [LARGE SCALE GENOMIC DNA]</scope>
    <source>
        <strain evidence="6 7">BJ06-0157</strain>
    </source>
</reference>
<dbReference type="RefSeq" id="WP_195131856.1">
    <property type="nucleotide sequence ID" value="NZ_JADLQX010000019.1"/>
</dbReference>